<feature type="transmembrane region" description="Helical" evidence="8">
    <location>
        <begin position="154"/>
        <end position="174"/>
    </location>
</feature>
<dbReference type="PANTHER" id="PTHR33908:SF11">
    <property type="entry name" value="MEMBRANE PROTEIN"/>
    <property type="match status" value="1"/>
</dbReference>
<feature type="transmembrane region" description="Helical" evidence="8">
    <location>
        <begin position="83"/>
        <end position="100"/>
    </location>
</feature>
<evidence type="ECO:0000313" key="11">
    <source>
        <dbReference type="Proteomes" id="UP000000467"/>
    </source>
</evidence>
<feature type="transmembrane region" description="Helical" evidence="8">
    <location>
        <begin position="186"/>
        <end position="212"/>
    </location>
</feature>
<evidence type="ECO:0000256" key="7">
    <source>
        <dbReference type="ARBA" id="ARBA00023136"/>
    </source>
</evidence>
<dbReference type="STRING" id="1089553.Tph_c14180"/>
<dbReference type="Proteomes" id="UP000000467">
    <property type="component" value="Chromosome"/>
</dbReference>
<keyword evidence="5 8" id="KW-0812">Transmembrane</keyword>
<dbReference type="PANTHER" id="PTHR33908">
    <property type="entry name" value="MANNOSYLTRANSFERASE YKCB-RELATED"/>
    <property type="match status" value="1"/>
</dbReference>
<keyword evidence="6 8" id="KW-1133">Transmembrane helix</keyword>
<reference evidence="10 11" key="1">
    <citation type="journal article" date="2012" name="BMC Genomics">
        <title>Genome-guided analysis of physiological and morphological traits of the fermentative acetate oxidizer Thermacetogenium phaeum.</title>
        <authorList>
            <person name="Oehler D."/>
            <person name="Poehlein A."/>
            <person name="Leimbach A."/>
            <person name="Muller N."/>
            <person name="Daniel R."/>
            <person name="Gottschalk G."/>
            <person name="Schink B."/>
        </authorList>
    </citation>
    <scope>NUCLEOTIDE SEQUENCE [LARGE SCALE GENOMIC DNA]</scope>
    <source>
        <strain evidence="11">ATCC BAA-254 / DSM 26808 / PB</strain>
    </source>
</reference>
<evidence type="ECO:0000256" key="3">
    <source>
        <dbReference type="ARBA" id="ARBA00022676"/>
    </source>
</evidence>
<dbReference type="AlphaFoldDB" id="K4LHT2"/>
<name>K4LHT2_THEPS</name>
<comment type="subcellular location">
    <subcellularLocation>
        <location evidence="1">Cell membrane</location>
        <topology evidence="1">Multi-pass membrane protein</topology>
    </subcellularLocation>
</comment>
<keyword evidence="2" id="KW-1003">Cell membrane</keyword>
<keyword evidence="3" id="KW-0328">Glycosyltransferase</keyword>
<sequence>MIKVTFRPKANSFRKVLSPLLSYVFTDKSVAGFLLVTGVAFLLRLAWNLTVHTYPISDFAWYHERAVGLIQGEGYSVHGNPTAYWPIGYPLFLAALYKVFGVHFYVAKVFNIIMSSVTVGLTFLLGRNLWSFAGGLCAGILLAILPSQIEWTSVLCSEVLYTFLLVTSLYIFTLKKPEEQNWFHPLASGVLLGLGCLVRPVGLLLPLFLWFIYFFSTKNFKRGVVLGGILVASTLLTISPLTIRNYIVFKSFIPVSTNGGINLWQGNNPNATGGYYWPSDPESNPLTPYFNDEVKRDQVARKLALEFICNNPDKFLRLGLVKLYNYYKDDRNALTFSLNPTYPRLSEKTKLRITNIANRYYQIFMLIALFGAAICFLRKEHVNNQFIFCTAITVILYFSGVHFVFPAWDRYRFPIMPMFSLFAGLGLTIILNRLNFLGTKLLRINKRK</sequence>
<dbReference type="eggNOG" id="COG1807">
    <property type="taxonomic scope" value="Bacteria"/>
</dbReference>
<feature type="transmembrane region" description="Helical" evidence="8">
    <location>
        <begin position="129"/>
        <end position="147"/>
    </location>
</feature>
<evidence type="ECO:0000313" key="10">
    <source>
        <dbReference type="EMBL" id="AFV11627.1"/>
    </source>
</evidence>
<evidence type="ECO:0000256" key="1">
    <source>
        <dbReference type="ARBA" id="ARBA00004651"/>
    </source>
</evidence>
<evidence type="ECO:0000256" key="2">
    <source>
        <dbReference type="ARBA" id="ARBA00022475"/>
    </source>
</evidence>
<dbReference type="Pfam" id="PF13231">
    <property type="entry name" value="PMT_2"/>
    <property type="match status" value="1"/>
</dbReference>
<dbReference type="InterPro" id="IPR038731">
    <property type="entry name" value="RgtA/B/C-like"/>
</dbReference>
<feature type="transmembrane region" description="Helical" evidence="8">
    <location>
        <begin position="417"/>
        <end position="438"/>
    </location>
</feature>
<dbReference type="GO" id="GO:0016763">
    <property type="term" value="F:pentosyltransferase activity"/>
    <property type="evidence" value="ECO:0007669"/>
    <property type="project" value="TreeGrafter"/>
</dbReference>
<dbReference type="InterPro" id="IPR050297">
    <property type="entry name" value="LipidA_mod_glycosyltrf_83"/>
</dbReference>
<dbReference type="EMBL" id="CP003732">
    <property type="protein sequence ID" value="AFV11627.1"/>
    <property type="molecule type" value="Genomic_DNA"/>
</dbReference>
<gene>
    <name evidence="10" type="ordered locus">Tph_c14180</name>
</gene>
<proteinExistence type="predicted"/>
<dbReference type="GO" id="GO:0009103">
    <property type="term" value="P:lipopolysaccharide biosynthetic process"/>
    <property type="evidence" value="ECO:0007669"/>
    <property type="project" value="UniProtKB-ARBA"/>
</dbReference>
<evidence type="ECO:0000259" key="9">
    <source>
        <dbReference type="Pfam" id="PF13231"/>
    </source>
</evidence>
<feature type="domain" description="Glycosyltransferase RgtA/B/C/D-like" evidence="9">
    <location>
        <begin position="86"/>
        <end position="232"/>
    </location>
</feature>
<feature type="transmembrane region" description="Helical" evidence="8">
    <location>
        <begin position="386"/>
        <end position="405"/>
    </location>
</feature>
<keyword evidence="4" id="KW-0808">Transferase</keyword>
<evidence type="ECO:0000256" key="8">
    <source>
        <dbReference type="SAM" id="Phobius"/>
    </source>
</evidence>
<accession>K4LHT2</accession>
<evidence type="ECO:0000256" key="6">
    <source>
        <dbReference type="ARBA" id="ARBA00022989"/>
    </source>
</evidence>
<evidence type="ECO:0000256" key="5">
    <source>
        <dbReference type="ARBA" id="ARBA00022692"/>
    </source>
</evidence>
<feature type="transmembrane region" description="Helical" evidence="8">
    <location>
        <begin position="105"/>
        <end position="123"/>
    </location>
</feature>
<feature type="transmembrane region" description="Helical" evidence="8">
    <location>
        <begin position="360"/>
        <end position="377"/>
    </location>
</feature>
<protein>
    <recommendedName>
        <fullName evidence="9">Glycosyltransferase RgtA/B/C/D-like domain-containing protein</fullName>
    </recommendedName>
</protein>
<feature type="transmembrane region" description="Helical" evidence="8">
    <location>
        <begin position="224"/>
        <end position="243"/>
    </location>
</feature>
<feature type="transmembrane region" description="Helical" evidence="8">
    <location>
        <begin position="20"/>
        <end position="47"/>
    </location>
</feature>
<keyword evidence="7 8" id="KW-0472">Membrane</keyword>
<keyword evidence="11" id="KW-1185">Reference proteome</keyword>
<dbReference type="HOGENOM" id="CLU_048081_1_0_9"/>
<dbReference type="KEGG" id="tpz:Tph_c14180"/>
<evidence type="ECO:0000256" key="4">
    <source>
        <dbReference type="ARBA" id="ARBA00022679"/>
    </source>
</evidence>
<dbReference type="GO" id="GO:0005886">
    <property type="term" value="C:plasma membrane"/>
    <property type="evidence" value="ECO:0007669"/>
    <property type="project" value="UniProtKB-SubCell"/>
</dbReference>
<organism evidence="10 11">
    <name type="scientific">Thermacetogenium phaeum (strain ATCC BAA-254 / DSM 26808 / PB)</name>
    <dbReference type="NCBI Taxonomy" id="1089553"/>
    <lineage>
        <taxon>Bacteria</taxon>
        <taxon>Bacillati</taxon>
        <taxon>Bacillota</taxon>
        <taxon>Clostridia</taxon>
        <taxon>Thermoanaerobacterales</taxon>
        <taxon>Thermoanaerobacteraceae</taxon>
        <taxon>Thermacetogenium</taxon>
    </lineage>
</organism>